<proteinExistence type="predicted"/>
<reference evidence="1 2" key="1">
    <citation type="submission" date="2019-01" db="EMBL/GenBank/DDBJ databases">
        <authorList>
            <person name="Sayadi A."/>
        </authorList>
    </citation>
    <scope>NUCLEOTIDE SEQUENCE [LARGE SCALE GENOMIC DNA]</scope>
</reference>
<dbReference type="AlphaFoldDB" id="A0A653DLL4"/>
<gene>
    <name evidence="1" type="ORF">CALMAC_LOCUS18461</name>
</gene>
<protein>
    <submittedName>
        <fullName evidence="1">Uncharacterized protein</fullName>
    </submittedName>
</protein>
<organism evidence="1 2">
    <name type="scientific">Callosobruchus maculatus</name>
    <name type="common">Southern cowpea weevil</name>
    <name type="synonym">Pulse bruchid</name>
    <dbReference type="NCBI Taxonomy" id="64391"/>
    <lineage>
        <taxon>Eukaryota</taxon>
        <taxon>Metazoa</taxon>
        <taxon>Ecdysozoa</taxon>
        <taxon>Arthropoda</taxon>
        <taxon>Hexapoda</taxon>
        <taxon>Insecta</taxon>
        <taxon>Pterygota</taxon>
        <taxon>Neoptera</taxon>
        <taxon>Endopterygota</taxon>
        <taxon>Coleoptera</taxon>
        <taxon>Polyphaga</taxon>
        <taxon>Cucujiformia</taxon>
        <taxon>Chrysomeloidea</taxon>
        <taxon>Chrysomelidae</taxon>
        <taxon>Bruchinae</taxon>
        <taxon>Bruchini</taxon>
        <taxon>Callosobruchus</taxon>
    </lineage>
</organism>
<evidence type="ECO:0000313" key="2">
    <source>
        <dbReference type="Proteomes" id="UP000410492"/>
    </source>
</evidence>
<dbReference type="EMBL" id="CAACVG010012823">
    <property type="protein sequence ID" value="VEN60914.1"/>
    <property type="molecule type" value="Genomic_DNA"/>
</dbReference>
<name>A0A653DLL4_CALMS</name>
<sequence length="81" mass="8903">MSVMSAKRRKCSDAKCASSLFTLNRTSNSTPLHLSICTDFGMRNLLEKNKNQAAGPRMSSFNNALSVMADSSSVLRRISFI</sequence>
<dbReference type="Proteomes" id="UP000410492">
    <property type="component" value="Unassembled WGS sequence"/>
</dbReference>
<evidence type="ECO:0000313" key="1">
    <source>
        <dbReference type="EMBL" id="VEN60914.1"/>
    </source>
</evidence>
<accession>A0A653DLL4</accession>
<keyword evidence="2" id="KW-1185">Reference proteome</keyword>